<protein>
    <recommendedName>
        <fullName evidence="5">Lipoprotein</fullName>
    </recommendedName>
</protein>
<evidence type="ECO:0000256" key="2">
    <source>
        <dbReference type="SAM" id="SignalP"/>
    </source>
</evidence>
<dbReference type="Proteomes" id="UP001430954">
    <property type="component" value="Unassembled WGS sequence"/>
</dbReference>
<dbReference type="EMBL" id="JAINZW010000006">
    <property type="protein sequence ID" value="MBZ4040316.1"/>
    <property type="molecule type" value="Genomic_DNA"/>
</dbReference>
<feature type="region of interest" description="Disordered" evidence="1">
    <location>
        <begin position="148"/>
        <end position="170"/>
    </location>
</feature>
<name>A0ABS7T8V1_9GAMM</name>
<feature type="chain" id="PRO_5047058340" description="Lipoprotein" evidence="2">
    <location>
        <begin position="30"/>
        <end position="170"/>
    </location>
</feature>
<proteinExistence type="predicted"/>
<comment type="caution">
    <text evidence="3">The sequence shown here is derived from an EMBL/GenBank/DDBJ whole genome shotgun (WGS) entry which is preliminary data.</text>
</comment>
<reference evidence="3 4" key="1">
    <citation type="submission" date="2021-09" db="EMBL/GenBank/DDBJ databases">
        <title>Lysobacter sp. 13A isolated from the river sediment.</title>
        <authorList>
            <person name="Liu H."/>
            <person name="Li S."/>
            <person name="Mao S."/>
        </authorList>
    </citation>
    <scope>NUCLEOTIDE SEQUENCE [LARGE SCALE GENOMIC DNA]</scope>
    <source>
        <strain evidence="3 4">13A</strain>
    </source>
</reference>
<evidence type="ECO:0000313" key="3">
    <source>
        <dbReference type="EMBL" id="MBZ4040316.1"/>
    </source>
</evidence>
<evidence type="ECO:0000313" key="4">
    <source>
        <dbReference type="Proteomes" id="UP001430954"/>
    </source>
</evidence>
<dbReference type="RefSeq" id="WP_223676771.1">
    <property type="nucleotide sequence ID" value="NZ_JAINZW010000006.1"/>
</dbReference>
<keyword evidence="2" id="KW-0732">Signal</keyword>
<dbReference type="PROSITE" id="PS51257">
    <property type="entry name" value="PROKAR_LIPOPROTEIN"/>
    <property type="match status" value="1"/>
</dbReference>
<feature type="signal peptide" evidence="2">
    <location>
        <begin position="1"/>
        <end position="29"/>
    </location>
</feature>
<sequence length="170" mass="17412">MLLSSRPAIAAASAALVLLLAACSGGAPATDDADTDTPVAPTPAPDEATPPAKDSGNEGIAGDDAPAASIPARWHGDWAADEAGCREPDAHIQGLAISADALRFHESIAVPRSVETLDADSIRVESDYEGEGQQWTATQVLRLSNSDASLRVDGPDGASMTRVRCEPAAQ</sequence>
<organism evidence="3 4">
    <name type="scientific">Novilysobacter selenitireducens</name>
    <dbReference type="NCBI Taxonomy" id="2872639"/>
    <lineage>
        <taxon>Bacteria</taxon>
        <taxon>Pseudomonadati</taxon>
        <taxon>Pseudomonadota</taxon>
        <taxon>Gammaproteobacteria</taxon>
        <taxon>Lysobacterales</taxon>
        <taxon>Lysobacteraceae</taxon>
        <taxon>Novilysobacter</taxon>
    </lineage>
</organism>
<gene>
    <name evidence="3" type="ORF">K6753_12330</name>
</gene>
<evidence type="ECO:0008006" key="5">
    <source>
        <dbReference type="Google" id="ProtNLM"/>
    </source>
</evidence>
<evidence type="ECO:0000256" key="1">
    <source>
        <dbReference type="SAM" id="MobiDB-lite"/>
    </source>
</evidence>
<feature type="region of interest" description="Disordered" evidence="1">
    <location>
        <begin position="26"/>
        <end position="69"/>
    </location>
</feature>
<keyword evidence="4" id="KW-1185">Reference proteome</keyword>
<accession>A0ABS7T8V1</accession>